<dbReference type="AlphaFoldDB" id="A0A173UMI7"/>
<accession>A0A173UMI7</accession>
<dbReference type="RefSeq" id="WP_055290524.1">
    <property type="nucleotide sequence ID" value="NZ_CP173382.1"/>
</dbReference>
<dbReference type="EMBL" id="CYYA01000015">
    <property type="protein sequence ID" value="CUN16139.1"/>
    <property type="molecule type" value="Genomic_DNA"/>
</dbReference>
<dbReference type="GeneID" id="97391208"/>
<sequence length="65" mass="7618">MTYSKVKTFNIDGCKVRVHFPDLPEEERAKRKNALMKAAERFLKHAERVKKEKAEQENMPEAKEG</sequence>
<organism evidence="1 2">
    <name type="scientific">Eubacterium ramulus</name>
    <dbReference type="NCBI Taxonomy" id="39490"/>
    <lineage>
        <taxon>Bacteria</taxon>
        <taxon>Bacillati</taxon>
        <taxon>Bacillota</taxon>
        <taxon>Clostridia</taxon>
        <taxon>Eubacteriales</taxon>
        <taxon>Eubacteriaceae</taxon>
        <taxon>Eubacterium</taxon>
    </lineage>
</organism>
<evidence type="ECO:0000313" key="1">
    <source>
        <dbReference type="EMBL" id="CUN16139.1"/>
    </source>
</evidence>
<dbReference type="Proteomes" id="UP000095492">
    <property type="component" value="Unassembled WGS sequence"/>
</dbReference>
<evidence type="ECO:0000313" key="2">
    <source>
        <dbReference type="Proteomes" id="UP000095492"/>
    </source>
</evidence>
<reference evidence="1 2" key="1">
    <citation type="submission" date="2015-09" db="EMBL/GenBank/DDBJ databases">
        <authorList>
            <consortium name="Pathogen Informatics"/>
        </authorList>
    </citation>
    <scope>NUCLEOTIDE SEQUENCE [LARGE SCALE GENOMIC DNA]</scope>
    <source>
        <strain evidence="1 2">2789STDY5608891</strain>
    </source>
</reference>
<proteinExistence type="predicted"/>
<name>A0A173UMI7_EUBRA</name>
<dbReference type="STRING" id="39490.ERS852448_02146"/>
<gene>
    <name evidence="1" type="ORF">ERS852448_02146</name>
</gene>
<protein>
    <submittedName>
        <fullName evidence="1">Uncharacterized protein</fullName>
    </submittedName>
</protein>